<dbReference type="InterPro" id="IPR001298">
    <property type="entry name" value="Filamin/ABP280_rpt"/>
</dbReference>
<dbReference type="GO" id="GO:0030036">
    <property type="term" value="P:actin cytoskeleton organization"/>
    <property type="evidence" value="ECO:0007669"/>
    <property type="project" value="InterPro"/>
</dbReference>
<accession>A0A060YWV6</accession>
<comment type="similarity">
    <text evidence="1">Belongs to the filamin family.</text>
</comment>
<dbReference type="Proteomes" id="UP000193380">
    <property type="component" value="Unassembled WGS sequence"/>
</dbReference>
<protein>
    <submittedName>
        <fullName evidence="4">Uncharacterized protein</fullName>
    </submittedName>
</protein>
<dbReference type="STRING" id="8022.A0A060YWV6"/>
<dbReference type="GO" id="GO:0051015">
    <property type="term" value="F:actin filament binding"/>
    <property type="evidence" value="ECO:0007669"/>
    <property type="project" value="InterPro"/>
</dbReference>
<dbReference type="PANTHER" id="PTHR38537:SF5">
    <property type="entry name" value="FILAMIN-A"/>
    <property type="match status" value="1"/>
</dbReference>
<dbReference type="GO" id="GO:0007399">
    <property type="term" value="P:nervous system development"/>
    <property type="evidence" value="ECO:0007669"/>
    <property type="project" value="UniProtKB-ARBA"/>
</dbReference>
<organism evidence="4 5">
    <name type="scientific">Oncorhynchus mykiss</name>
    <name type="common">Rainbow trout</name>
    <name type="synonym">Salmo gairdneri</name>
    <dbReference type="NCBI Taxonomy" id="8022"/>
    <lineage>
        <taxon>Eukaryota</taxon>
        <taxon>Metazoa</taxon>
        <taxon>Chordata</taxon>
        <taxon>Craniata</taxon>
        <taxon>Vertebrata</taxon>
        <taxon>Euteleostomi</taxon>
        <taxon>Actinopterygii</taxon>
        <taxon>Neopterygii</taxon>
        <taxon>Teleostei</taxon>
        <taxon>Protacanthopterygii</taxon>
        <taxon>Salmoniformes</taxon>
        <taxon>Salmonidae</taxon>
        <taxon>Salmoninae</taxon>
        <taxon>Oncorhynchus</taxon>
    </lineage>
</organism>
<dbReference type="SMART" id="SM00557">
    <property type="entry name" value="IG_FLMN"/>
    <property type="match status" value="1"/>
</dbReference>
<dbReference type="Pfam" id="PF00630">
    <property type="entry name" value="Filamin"/>
    <property type="match status" value="1"/>
</dbReference>
<dbReference type="PaxDb" id="8022-A0A060YWV6"/>
<reference evidence="4" key="2">
    <citation type="submission" date="2014-03" db="EMBL/GenBank/DDBJ databases">
        <authorList>
            <person name="Genoscope - CEA"/>
        </authorList>
    </citation>
    <scope>NUCLEOTIDE SEQUENCE</scope>
</reference>
<evidence type="ECO:0000256" key="1">
    <source>
        <dbReference type="ARBA" id="ARBA00009238"/>
    </source>
</evidence>
<proteinExistence type="inferred from homology"/>
<dbReference type="SUPFAM" id="SSF81296">
    <property type="entry name" value="E set domains"/>
    <property type="match status" value="1"/>
</dbReference>
<evidence type="ECO:0000313" key="5">
    <source>
        <dbReference type="Proteomes" id="UP000193380"/>
    </source>
</evidence>
<feature type="repeat" description="Filamin" evidence="3">
    <location>
        <begin position="1"/>
        <end position="68"/>
    </location>
</feature>
<reference evidence="4" key="1">
    <citation type="journal article" date="2014" name="Nat. Commun.">
        <title>The rainbow trout genome provides novel insights into evolution after whole-genome duplication in vertebrates.</title>
        <authorList>
            <person name="Berthelot C."/>
            <person name="Brunet F."/>
            <person name="Chalopin D."/>
            <person name="Juanchich A."/>
            <person name="Bernard M."/>
            <person name="Noel B."/>
            <person name="Bento P."/>
            <person name="Da Silva C."/>
            <person name="Labadie K."/>
            <person name="Alberti A."/>
            <person name="Aury J.M."/>
            <person name="Louis A."/>
            <person name="Dehais P."/>
            <person name="Bardou P."/>
            <person name="Montfort J."/>
            <person name="Klopp C."/>
            <person name="Cabau C."/>
            <person name="Gaspin C."/>
            <person name="Thorgaard G.H."/>
            <person name="Boussaha M."/>
            <person name="Quillet E."/>
            <person name="Guyomard R."/>
            <person name="Galiana D."/>
            <person name="Bobe J."/>
            <person name="Volff J.N."/>
            <person name="Genet C."/>
            <person name="Wincker P."/>
            <person name="Jaillon O."/>
            <person name="Roest Crollius H."/>
            <person name="Guiguen Y."/>
        </authorList>
    </citation>
    <scope>NUCLEOTIDE SEQUENCE [LARGE SCALE GENOMIC DNA]</scope>
</reference>
<evidence type="ECO:0000256" key="3">
    <source>
        <dbReference type="PROSITE-ProRule" id="PRU00087"/>
    </source>
</evidence>
<dbReference type="PANTHER" id="PTHR38537">
    <property type="entry name" value="JITTERBUG, ISOFORM N"/>
    <property type="match status" value="1"/>
</dbReference>
<keyword evidence="2" id="KW-0677">Repeat</keyword>
<evidence type="ECO:0000313" key="4">
    <source>
        <dbReference type="EMBL" id="CDQ96072.1"/>
    </source>
</evidence>
<dbReference type="InterPro" id="IPR013783">
    <property type="entry name" value="Ig-like_fold"/>
</dbReference>
<gene>
    <name evidence="4" type="ORF">GSONMT00063018001</name>
</gene>
<dbReference type="InterPro" id="IPR014756">
    <property type="entry name" value="Ig_E-set"/>
</dbReference>
<dbReference type="InterPro" id="IPR044801">
    <property type="entry name" value="Filamin"/>
</dbReference>
<dbReference type="PROSITE" id="PS50194">
    <property type="entry name" value="FILAMIN_REPEAT"/>
    <property type="match status" value="1"/>
</dbReference>
<dbReference type="EMBL" id="FR923963">
    <property type="protein sequence ID" value="CDQ96072.1"/>
    <property type="molecule type" value="Genomic_DNA"/>
</dbReference>
<sequence length="122" mass="13003">MFTVNTKDAGEGGLSLAMDGPSKADISCVDNQDGTCSVSYLPVLPGQYSILVKYNDKHIPGSPFSACITGNTHIPGSPFSARITGNTHIPFSACITGDDSMRMSHLKVALLLTSHWTLESWT</sequence>
<dbReference type="InterPro" id="IPR017868">
    <property type="entry name" value="Filamin/ABP280_repeat-like"/>
</dbReference>
<dbReference type="AlphaFoldDB" id="A0A060YWV6"/>
<name>A0A060YWV6_ONCMY</name>
<evidence type="ECO:0000256" key="2">
    <source>
        <dbReference type="ARBA" id="ARBA00022737"/>
    </source>
</evidence>
<dbReference type="Gene3D" id="2.60.40.10">
    <property type="entry name" value="Immunoglobulins"/>
    <property type="match status" value="1"/>
</dbReference>